<sequence length="880" mass="99281">MVEREEQNVTALHVQEYLMAEGNVRMCIEVLILADQQWDNNGQNNQQQNPTKINHPPALDLLDRNNRSKYHEIAVKLQSAAVNGNQKKVRELLKDGDPSTIRSAITRGHETLLHVATGAKQTALVKMIMGHMQPNDLMLQDRNGNTAFCFAAAVGATKIAEMMLDRNGQLATFRGSQNKTPLYMAVLFRQKKMAEKLYTTTLPHLTQREQIAIFFKSIDTGLYDIALKLLKNNPNLAVARRGEKTALHVLARQPSAFASESVLNSILRIWNLNRNPAIELVQRLWQNITRRSEENIISDIIRRPSKLLFDATKLGNFRFLTELIKVYPDLIHEQDEDGRSIFHVAVLHRHTDIFNLINQTGHINKELLLSYVDSRNNNILHLAANCQNLLSVRSEKGAALKMQREMLFFKEIEKIVPPPYKEMKNNIVEINGEQQRTPQELFSKEHEDLLEGAEAWMKNAATSCIVVATIITSVIFTATYTVPGGTAAHNDDDHNSTVVEGSPLHLNKTLFKIFSMSNSIGLSFSTISVLMFLSILLSGFTEKDFAWFLPLKLFVGLVTLLFSIISMMVTYSSTYFLAYPYYERLNWITMMTVLLVSVPIIICAQVLFPLLGDILRLSCPGINLCFLKPVLEKEIEKIVPPPYKEMKNNTDEINGERQRTPHELFSKEHEDLLKGGEAWMKNAATSCIVVATIITSVIFTATYTVPGGTAAHNNIDDHKSTVAEGSPIHLNKTLFKIFSMSNAIAFSFSTISVLIYLSILLSGFADKDFIWFLPLKMFVGLLTLLLSIISMMVTYSSTYFLAYHYHERLNWITMTTALLVTVPIIVCAHVLLPLLGDILCLSCRGIYLSFLKPVLEKVLNLLEMVLDFVVCICNLVDVEN</sequence>
<feature type="domain" description="PGG" evidence="2">
    <location>
        <begin position="678"/>
        <end position="800"/>
    </location>
</feature>
<feature type="transmembrane region" description="Helical" evidence="1">
    <location>
        <begin position="809"/>
        <end position="832"/>
    </location>
</feature>
<dbReference type="InterPro" id="IPR036770">
    <property type="entry name" value="Ankyrin_rpt-contain_sf"/>
</dbReference>
<reference evidence="3" key="2">
    <citation type="submission" date="2023-06" db="EMBL/GenBank/DDBJ databases">
        <authorList>
            <person name="Swenson N.G."/>
            <person name="Wegrzyn J.L."/>
            <person name="Mcevoy S.L."/>
        </authorList>
    </citation>
    <scope>NUCLEOTIDE SEQUENCE</scope>
    <source>
        <strain evidence="3">NS2018</strain>
        <tissue evidence="3">Leaf</tissue>
    </source>
</reference>
<name>A0AA39TJD6_ACESA</name>
<dbReference type="InterPro" id="IPR002110">
    <property type="entry name" value="Ankyrin_rpt"/>
</dbReference>
<feature type="domain" description="PGG" evidence="2">
    <location>
        <begin position="455"/>
        <end position="576"/>
    </location>
</feature>
<dbReference type="GO" id="GO:0016020">
    <property type="term" value="C:membrane"/>
    <property type="evidence" value="ECO:0007669"/>
    <property type="project" value="TreeGrafter"/>
</dbReference>
<evidence type="ECO:0000313" key="4">
    <source>
        <dbReference type="Proteomes" id="UP001168877"/>
    </source>
</evidence>
<dbReference type="Pfam" id="PF12796">
    <property type="entry name" value="Ank_2"/>
    <property type="match status" value="1"/>
</dbReference>
<feature type="transmembrane region" description="Helical" evidence="1">
    <location>
        <begin position="520"/>
        <end position="541"/>
    </location>
</feature>
<evidence type="ECO:0000256" key="1">
    <source>
        <dbReference type="SAM" id="Phobius"/>
    </source>
</evidence>
<keyword evidence="1" id="KW-0472">Membrane</keyword>
<dbReference type="EMBL" id="JAUESC010000001">
    <property type="protein sequence ID" value="KAK0606932.1"/>
    <property type="molecule type" value="Genomic_DNA"/>
</dbReference>
<dbReference type="PANTHER" id="PTHR24177:SF356">
    <property type="entry name" value="ANKYRIN REPEAT PLANT-LIKE PROTEIN"/>
    <property type="match status" value="1"/>
</dbReference>
<protein>
    <recommendedName>
        <fullName evidence="2">PGG domain-containing protein</fullName>
    </recommendedName>
</protein>
<dbReference type="PANTHER" id="PTHR24177">
    <property type="entry name" value="CASKIN"/>
    <property type="match status" value="1"/>
</dbReference>
<accession>A0AA39TJD6</accession>
<feature type="transmembrane region" description="Helical" evidence="1">
    <location>
        <begin position="743"/>
        <end position="765"/>
    </location>
</feature>
<dbReference type="SUPFAM" id="SSF48403">
    <property type="entry name" value="Ankyrin repeat"/>
    <property type="match status" value="1"/>
</dbReference>
<dbReference type="Proteomes" id="UP001168877">
    <property type="component" value="Unassembled WGS sequence"/>
</dbReference>
<proteinExistence type="predicted"/>
<comment type="caution">
    <text evidence="3">The sequence shown here is derived from an EMBL/GenBank/DDBJ whole genome shotgun (WGS) entry which is preliminary data.</text>
</comment>
<keyword evidence="1" id="KW-1133">Transmembrane helix</keyword>
<evidence type="ECO:0000259" key="2">
    <source>
        <dbReference type="Pfam" id="PF13962"/>
    </source>
</evidence>
<keyword evidence="4" id="KW-1185">Reference proteome</keyword>
<feature type="transmembrane region" description="Helical" evidence="1">
    <location>
        <begin position="553"/>
        <end position="579"/>
    </location>
</feature>
<feature type="transmembrane region" description="Helical" evidence="1">
    <location>
        <begin position="777"/>
        <end position="802"/>
    </location>
</feature>
<gene>
    <name evidence="3" type="ORF">LWI29_006568</name>
</gene>
<keyword evidence="1" id="KW-0812">Transmembrane</keyword>
<dbReference type="Pfam" id="PF13962">
    <property type="entry name" value="PGG"/>
    <property type="match status" value="2"/>
</dbReference>
<feature type="transmembrane region" description="Helical" evidence="1">
    <location>
        <begin position="585"/>
        <end position="608"/>
    </location>
</feature>
<evidence type="ECO:0000313" key="3">
    <source>
        <dbReference type="EMBL" id="KAK0606932.1"/>
    </source>
</evidence>
<organism evidence="3 4">
    <name type="scientific">Acer saccharum</name>
    <name type="common">Sugar maple</name>
    <dbReference type="NCBI Taxonomy" id="4024"/>
    <lineage>
        <taxon>Eukaryota</taxon>
        <taxon>Viridiplantae</taxon>
        <taxon>Streptophyta</taxon>
        <taxon>Embryophyta</taxon>
        <taxon>Tracheophyta</taxon>
        <taxon>Spermatophyta</taxon>
        <taxon>Magnoliopsida</taxon>
        <taxon>eudicotyledons</taxon>
        <taxon>Gunneridae</taxon>
        <taxon>Pentapetalae</taxon>
        <taxon>rosids</taxon>
        <taxon>malvids</taxon>
        <taxon>Sapindales</taxon>
        <taxon>Sapindaceae</taxon>
        <taxon>Hippocastanoideae</taxon>
        <taxon>Acereae</taxon>
        <taxon>Acer</taxon>
    </lineage>
</organism>
<reference evidence="3" key="1">
    <citation type="journal article" date="2022" name="Plant J.">
        <title>Strategies of tolerance reflected in two North American maple genomes.</title>
        <authorList>
            <person name="McEvoy S.L."/>
            <person name="Sezen U.U."/>
            <person name="Trouern-Trend A."/>
            <person name="McMahon S.M."/>
            <person name="Schaberg P.G."/>
            <person name="Yang J."/>
            <person name="Wegrzyn J.L."/>
            <person name="Swenson N.G."/>
        </authorList>
    </citation>
    <scope>NUCLEOTIDE SEQUENCE</scope>
    <source>
        <strain evidence="3">NS2018</strain>
    </source>
</reference>
<dbReference type="Gene3D" id="1.25.40.20">
    <property type="entry name" value="Ankyrin repeat-containing domain"/>
    <property type="match status" value="2"/>
</dbReference>
<dbReference type="AlphaFoldDB" id="A0AA39TJD6"/>
<dbReference type="InterPro" id="IPR026961">
    <property type="entry name" value="PGG_dom"/>
</dbReference>
<dbReference type="SMART" id="SM00248">
    <property type="entry name" value="ANK"/>
    <property type="match status" value="5"/>
</dbReference>